<evidence type="ECO:0000256" key="6">
    <source>
        <dbReference type="SAM" id="Phobius"/>
    </source>
</evidence>
<evidence type="ECO:0000256" key="3">
    <source>
        <dbReference type="ARBA" id="ARBA00022692"/>
    </source>
</evidence>
<name>A0A127VJ67_9SPHI</name>
<dbReference type="PATRIC" id="fig|188932.3.peg.4704"/>
<dbReference type="EMBL" id="CP014504">
    <property type="protein sequence ID" value="AMQ01374.1"/>
    <property type="molecule type" value="Genomic_DNA"/>
</dbReference>
<reference evidence="8 9" key="1">
    <citation type="submission" date="2016-03" db="EMBL/GenBank/DDBJ databases">
        <title>Complete genome sequence of Pedobacter cryoconitis PAMC 27485.</title>
        <authorList>
            <person name="Lee J."/>
            <person name="Kim O.-S."/>
        </authorList>
    </citation>
    <scope>NUCLEOTIDE SEQUENCE [LARGE SCALE GENOMIC DNA]</scope>
    <source>
        <strain evidence="8 9">PAMC 27485</strain>
    </source>
</reference>
<dbReference type="OrthoDB" id="745212at2"/>
<keyword evidence="3 6" id="KW-0812">Transmembrane</keyword>
<dbReference type="Proteomes" id="UP000071561">
    <property type="component" value="Chromosome"/>
</dbReference>
<dbReference type="KEGG" id="pcm:AY601_4536"/>
<sequence>MSLEKRNMEEKKIGNNQADEDSVKEFILNIRELYQYLLSKWVIVSVIVVVGAILGFVYAKYSKPVYTATTVFVLEEGGAGGGLGQYAGIASMVGIDIGGSGGGLFAGDNIIELYKSRSMIQKALLSESTYDNKKELLINRYIGFNNLRESWNKDPKIQNVRFTVNMKPDLVQDSLIGEIVKAIRSNYLNVVKPDKKSSIIKVEVRCKDEAFAKGFSDEIVSTVSKFYIETKTKRSIYNIANLQHQTDSVRSVMNGAIYNAASIIDATPNLNPTRLLLRSAPVQKSQFSSESNKAILTELIKNLEIAKISLRQETPLIQLIDEPVLPLEKNHIGKIKGAVFGAFLFGILVTILLIVRKKIRSSLT</sequence>
<feature type="transmembrane region" description="Helical" evidence="6">
    <location>
        <begin position="337"/>
        <end position="355"/>
    </location>
</feature>
<dbReference type="PANTHER" id="PTHR32309">
    <property type="entry name" value="TYROSINE-PROTEIN KINASE"/>
    <property type="match status" value="1"/>
</dbReference>
<dbReference type="InterPro" id="IPR003856">
    <property type="entry name" value="LPS_length_determ_N"/>
</dbReference>
<dbReference type="AlphaFoldDB" id="A0A127VJ67"/>
<comment type="subcellular location">
    <subcellularLocation>
        <location evidence="1">Cell membrane</location>
        <topology evidence="1">Multi-pass membrane protein</topology>
    </subcellularLocation>
</comment>
<dbReference type="InterPro" id="IPR050445">
    <property type="entry name" value="Bact_polysacc_biosynth/exp"/>
</dbReference>
<feature type="transmembrane region" description="Helical" evidence="6">
    <location>
        <begin position="41"/>
        <end position="59"/>
    </location>
</feature>
<dbReference type="RefSeq" id="WP_068405410.1">
    <property type="nucleotide sequence ID" value="NZ_CP014504.1"/>
</dbReference>
<keyword evidence="9" id="KW-1185">Reference proteome</keyword>
<dbReference type="GO" id="GO:0004713">
    <property type="term" value="F:protein tyrosine kinase activity"/>
    <property type="evidence" value="ECO:0007669"/>
    <property type="project" value="TreeGrafter"/>
</dbReference>
<evidence type="ECO:0000313" key="9">
    <source>
        <dbReference type="Proteomes" id="UP000071561"/>
    </source>
</evidence>
<evidence type="ECO:0000256" key="4">
    <source>
        <dbReference type="ARBA" id="ARBA00022989"/>
    </source>
</evidence>
<dbReference type="Pfam" id="PF02706">
    <property type="entry name" value="Wzz"/>
    <property type="match status" value="1"/>
</dbReference>
<organism evidence="8 9">
    <name type="scientific">Pedobacter cryoconitis</name>
    <dbReference type="NCBI Taxonomy" id="188932"/>
    <lineage>
        <taxon>Bacteria</taxon>
        <taxon>Pseudomonadati</taxon>
        <taxon>Bacteroidota</taxon>
        <taxon>Sphingobacteriia</taxon>
        <taxon>Sphingobacteriales</taxon>
        <taxon>Sphingobacteriaceae</taxon>
        <taxon>Pedobacter</taxon>
    </lineage>
</organism>
<feature type="domain" description="Polysaccharide chain length determinant N-terminal" evidence="7">
    <location>
        <begin position="29"/>
        <end position="122"/>
    </location>
</feature>
<protein>
    <submittedName>
        <fullName evidence="8">Lipopolysaccharide biosynthesis protein</fullName>
    </submittedName>
</protein>
<evidence type="ECO:0000256" key="2">
    <source>
        <dbReference type="ARBA" id="ARBA00022475"/>
    </source>
</evidence>
<evidence type="ECO:0000256" key="5">
    <source>
        <dbReference type="ARBA" id="ARBA00023136"/>
    </source>
</evidence>
<keyword evidence="4 6" id="KW-1133">Transmembrane helix</keyword>
<evidence type="ECO:0000256" key="1">
    <source>
        <dbReference type="ARBA" id="ARBA00004651"/>
    </source>
</evidence>
<gene>
    <name evidence="8" type="ORF">AY601_4536</name>
</gene>
<dbReference type="PANTHER" id="PTHR32309:SF13">
    <property type="entry name" value="FERRIC ENTEROBACTIN TRANSPORT PROTEIN FEPE"/>
    <property type="match status" value="1"/>
</dbReference>
<proteinExistence type="predicted"/>
<dbReference type="GO" id="GO:0005886">
    <property type="term" value="C:plasma membrane"/>
    <property type="evidence" value="ECO:0007669"/>
    <property type="project" value="UniProtKB-SubCell"/>
</dbReference>
<keyword evidence="2" id="KW-1003">Cell membrane</keyword>
<evidence type="ECO:0000313" key="8">
    <source>
        <dbReference type="EMBL" id="AMQ01374.1"/>
    </source>
</evidence>
<evidence type="ECO:0000259" key="7">
    <source>
        <dbReference type="Pfam" id="PF02706"/>
    </source>
</evidence>
<keyword evidence="5 6" id="KW-0472">Membrane</keyword>
<accession>A0A127VJ67</accession>